<protein>
    <submittedName>
        <fullName evidence="2">Unannotated protein</fullName>
    </submittedName>
</protein>
<dbReference type="Pfam" id="PF00300">
    <property type="entry name" value="His_Phos_1"/>
    <property type="match status" value="1"/>
</dbReference>
<evidence type="ECO:0000313" key="1">
    <source>
        <dbReference type="EMBL" id="CAB4550654.1"/>
    </source>
</evidence>
<dbReference type="InterPro" id="IPR029033">
    <property type="entry name" value="His_PPase_superfam"/>
</dbReference>
<evidence type="ECO:0000313" key="4">
    <source>
        <dbReference type="EMBL" id="CAB4638671.1"/>
    </source>
</evidence>
<dbReference type="EMBL" id="CAEZTG010000066">
    <property type="protein sequence ID" value="CAB4565477.1"/>
    <property type="molecule type" value="Genomic_DNA"/>
</dbReference>
<proteinExistence type="predicted"/>
<dbReference type="EMBL" id="CAEZXE010000025">
    <property type="protein sequence ID" value="CAB4672646.1"/>
    <property type="molecule type" value="Genomic_DNA"/>
</dbReference>
<dbReference type="EMBL" id="CAEZTR010000063">
    <property type="protein sequence ID" value="CAB4579956.1"/>
    <property type="molecule type" value="Genomic_DNA"/>
</dbReference>
<dbReference type="Gene3D" id="3.40.50.1240">
    <property type="entry name" value="Phosphoglycerate mutase-like"/>
    <property type="match status" value="1"/>
</dbReference>
<dbReference type="SUPFAM" id="SSF53254">
    <property type="entry name" value="Phosphoglycerate mutase-like"/>
    <property type="match status" value="1"/>
</dbReference>
<dbReference type="InterPro" id="IPR050275">
    <property type="entry name" value="PGM_Phosphatase"/>
</dbReference>
<evidence type="ECO:0000313" key="5">
    <source>
        <dbReference type="EMBL" id="CAB4672646.1"/>
    </source>
</evidence>
<dbReference type="EMBL" id="CAEZSU010000077">
    <property type="protein sequence ID" value="CAB4550654.1"/>
    <property type="molecule type" value="Genomic_DNA"/>
</dbReference>
<name>A0A6J6DN41_9ZZZZ</name>
<evidence type="ECO:0000313" key="2">
    <source>
        <dbReference type="EMBL" id="CAB4565477.1"/>
    </source>
</evidence>
<reference evidence="2" key="1">
    <citation type="submission" date="2020-05" db="EMBL/GenBank/DDBJ databases">
        <authorList>
            <person name="Chiriac C."/>
            <person name="Salcher M."/>
            <person name="Ghai R."/>
            <person name="Kavagutti S V."/>
        </authorList>
    </citation>
    <scope>NUCLEOTIDE SEQUENCE</scope>
</reference>
<organism evidence="2">
    <name type="scientific">freshwater metagenome</name>
    <dbReference type="NCBI Taxonomy" id="449393"/>
    <lineage>
        <taxon>unclassified sequences</taxon>
        <taxon>metagenomes</taxon>
        <taxon>ecological metagenomes</taxon>
    </lineage>
</organism>
<dbReference type="GO" id="GO:0016791">
    <property type="term" value="F:phosphatase activity"/>
    <property type="evidence" value="ECO:0007669"/>
    <property type="project" value="TreeGrafter"/>
</dbReference>
<gene>
    <name evidence="1" type="ORF">UFOPK1495_00842</name>
    <name evidence="2" type="ORF">UFOPK1603_00859</name>
    <name evidence="3" type="ORF">UFOPK1711_01104</name>
    <name evidence="4" type="ORF">UFOPK2143_00427</name>
    <name evidence="5" type="ORF">UFOPK2350_00444</name>
</gene>
<dbReference type="SMART" id="SM00855">
    <property type="entry name" value="PGAM"/>
    <property type="match status" value="1"/>
</dbReference>
<sequence length="225" mass="25298">MELIFIRHGQPQWEIDGGGVDDPVLTDVGHRQAELLPSFFTDLPIDRIVVSPLIRAQQTAQPLIDAFGLEPETHNWIAEIRAPVWQGTPSEVIEKAFAEQRSRPLNEQWEAIPGAESFLEFHQRVVGGLTEFLADIGCTRSRGFPPLWKMNHEGPRIVFVAHSGANAVSLGHLLGIEPVPWEWERFVAFHGSISVVRPMHIASSLSFSLFRFSDTSHLPKELQTR</sequence>
<dbReference type="CDD" id="cd07067">
    <property type="entry name" value="HP_PGM_like"/>
    <property type="match status" value="1"/>
</dbReference>
<dbReference type="EMBL" id="CAEZVV010000014">
    <property type="protein sequence ID" value="CAB4638671.1"/>
    <property type="molecule type" value="Genomic_DNA"/>
</dbReference>
<dbReference type="AlphaFoldDB" id="A0A6J6DN41"/>
<dbReference type="GO" id="GO:0005737">
    <property type="term" value="C:cytoplasm"/>
    <property type="evidence" value="ECO:0007669"/>
    <property type="project" value="TreeGrafter"/>
</dbReference>
<dbReference type="InterPro" id="IPR013078">
    <property type="entry name" value="His_Pase_superF_clade-1"/>
</dbReference>
<evidence type="ECO:0000313" key="3">
    <source>
        <dbReference type="EMBL" id="CAB4579956.1"/>
    </source>
</evidence>
<dbReference type="PANTHER" id="PTHR48100:SF1">
    <property type="entry name" value="HISTIDINE PHOSPHATASE FAMILY PROTEIN-RELATED"/>
    <property type="match status" value="1"/>
</dbReference>
<dbReference type="PANTHER" id="PTHR48100">
    <property type="entry name" value="BROAD-SPECIFICITY PHOSPHATASE YOR283W-RELATED"/>
    <property type="match status" value="1"/>
</dbReference>
<accession>A0A6J6DN41</accession>